<organism evidence="1 2">
    <name type="scientific">Gordonia phage VanLee</name>
    <dbReference type="NCBI Taxonomy" id="2845816"/>
    <lineage>
        <taxon>Viruses</taxon>
        <taxon>Duplodnaviria</taxon>
        <taxon>Heunggongvirae</taxon>
        <taxon>Uroviricota</taxon>
        <taxon>Caudoviricetes</taxon>
        <taxon>Kruegerviridae</taxon>
        <taxon>Vanleevirus</taxon>
        <taxon>Vanleevirus vanlee</taxon>
    </lineage>
</organism>
<evidence type="ECO:0000313" key="1">
    <source>
        <dbReference type="EMBL" id="QWS68219.1"/>
    </source>
</evidence>
<protein>
    <submittedName>
        <fullName evidence="1">Uncharacterized protein</fullName>
    </submittedName>
</protein>
<gene>
    <name evidence="1" type="primary">102</name>
    <name evidence="1" type="ORF">SEA_VANLEE_102</name>
</gene>
<dbReference type="GeneID" id="80020514"/>
<accession>A0A8F2IF89</accession>
<dbReference type="EMBL" id="MZ028627">
    <property type="protein sequence ID" value="QWS68219.1"/>
    <property type="molecule type" value="Genomic_DNA"/>
</dbReference>
<proteinExistence type="predicted"/>
<name>A0A8F2IF89_9CAUD</name>
<evidence type="ECO:0000313" key="2">
    <source>
        <dbReference type="Proteomes" id="UP000683422"/>
    </source>
</evidence>
<reference evidence="1" key="1">
    <citation type="submission" date="2021-04" db="EMBL/GenBank/DDBJ databases">
        <authorList>
            <person name="Barnhill K.B."/>
            <person name="Biggs A.M."/>
            <person name="Bland J."/>
            <person name="Choudhary H.M."/>
            <person name="Crogan R.E."/>
            <person name="Finocchiaro A.B."/>
            <person name="Franco V."/>
            <person name="Fuller T.A."/>
            <person name="Hanwacker C.G."/>
            <person name="Howard Z.E."/>
            <person name="Iqbal M."/>
            <person name="Mathew A.M."/>
            <person name="Miller S."/>
            <person name="Padhye S."/>
            <person name="Rainey E."/>
            <person name="Rodriguez A."/>
            <person name="Stewart E."/>
            <person name="Otero L.A."/>
            <person name="Chase M.A."/>
            <person name="Pollenz R.S."/>
            <person name="Garlena R.A."/>
            <person name="Russell D.A."/>
            <person name="Jacobs-Sera D."/>
            <person name="Hatfull G.F."/>
        </authorList>
    </citation>
    <scope>NUCLEOTIDE SEQUENCE</scope>
</reference>
<keyword evidence="2" id="KW-1185">Reference proteome</keyword>
<dbReference type="RefSeq" id="YP_010755843.1">
    <property type="nucleotide sequence ID" value="NC_073474.1"/>
</dbReference>
<dbReference type="Proteomes" id="UP000683422">
    <property type="component" value="Segment"/>
</dbReference>
<sequence length="57" mass="6231">MSNDLRQAALHHAVEHARNTASATNLPVDAEEVTRIASTFLTFLTNPITTYCSAKDD</sequence>
<dbReference type="KEGG" id="vg:80020514"/>